<reference evidence="4" key="1">
    <citation type="submission" date="2024-04" db="EMBL/GenBank/DDBJ databases">
        <title>Salinicola lusitanus LLJ914,a marine bacterium isolated from the Okinawa Trough.</title>
        <authorList>
            <person name="Li J."/>
        </authorList>
    </citation>
    <scope>NUCLEOTIDE SEQUENCE [LARGE SCALE GENOMIC DNA]</scope>
</reference>
<dbReference type="PANTHER" id="PTHR46599:SF3">
    <property type="entry name" value="PIGGYBAC TRANSPOSABLE ELEMENT-DERIVED PROTEIN 4"/>
    <property type="match status" value="1"/>
</dbReference>
<gene>
    <name evidence="3" type="ORF">WMY93_034318</name>
</gene>
<evidence type="ECO:0000313" key="3">
    <source>
        <dbReference type="EMBL" id="KAK7878439.1"/>
    </source>
</evidence>
<sequence length="550" mass="62692">MSVCFSDSIKCHSPADGARWCNIDEPDSAPEELKFRPTRRVGPQLNLTSKYSPLELFQLFFSFEVVSSLVRNTNAYVKHSGASPANVTLKDMYSYIALVLYMGVVPLKTLLDYWKSSRLYALPFPSNTMNRLRFNEISGCLHMNHPDAENANELHKGTPRYDKLCKVRPLYEQILQACQAYYHPKQHISIDERMVASKARIGFKQYIKNKPTKWGFKLFVLADSSGYTVNFFVYDGKVGEPSGFGQSFDVVMRLLNSTNLGTGYKLYVDNYYTSPVLFRKLLKRRISACGTIRSTLKDYPKRAETRCLQSSARDDPVAATKRVTVREMVRRQRSHALLHDAQSQRQRFRQTQSEKRRGEVGGEAGAGSRLRERLQPAHGRSGLVRRAHQLVQRRAQDEEVVQDAVLSLRRHRAERRRLSAAIPVKLPQSLATTGEEEEEERDLGLVHLGHLPAAFAEQLKDVPSRLRGTRGRRTCVMCGSKTQVYCSVCLKTMCFNSSRNCYREFHGEPHHIGPRELLPRVPPQKPHGLVKLQQLQELLPRVPPQKPHGS</sequence>
<evidence type="ECO:0000313" key="4">
    <source>
        <dbReference type="Proteomes" id="UP001460270"/>
    </source>
</evidence>
<dbReference type="Proteomes" id="UP001460270">
    <property type="component" value="Unassembled WGS sequence"/>
</dbReference>
<proteinExistence type="predicted"/>
<organism evidence="3 4">
    <name type="scientific">Mugilogobius chulae</name>
    <name type="common">yellowstripe goby</name>
    <dbReference type="NCBI Taxonomy" id="88201"/>
    <lineage>
        <taxon>Eukaryota</taxon>
        <taxon>Metazoa</taxon>
        <taxon>Chordata</taxon>
        <taxon>Craniata</taxon>
        <taxon>Vertebrata</taxon>
        <taxon>Euteleostomi</taxon>
        <taxon>Actinopterygii</taxon>
        <taxon>Neopterygii</taxon>
        <taxon>Teleostei</taxon>
        <taxon>Neoteleostei</taxon>
        <taxon>Acanthomorphata</taxon>
        <taxon>Gobiaria</taxon>
        <taxon>Gobiiformes</taxon>
        <taxon>Gobioidei</taxon>
        <taxon>Gobiidae</taxon>
        <taxon>Gobionellinae</taxon>
        <taxon>Mugilogobius</taxon>
    </lineage>
</organism>
<evidence type="ECO:0000256" key="1">
    <source>
        <dbReference type="SAM" id="MobiDB-lite"/>
    </source>
</evidence>
<dbReference type="EMBL" id="JBBPFD010000506">
    <property type="protein sequence ID" value="KAK7878439.1"/>
    <property type="molecule type" value="Genomic_DNA"/>
</dbReference>
<feature type="domain" description="PiggyBac transposable element-derived protein" evidence="2">
    <location>
        <begin position="52"/>
        <end position="346"/>
    </location>
</feature>
<keyword evidence="4" id="KW-1185">Reference proteome</keyword>
<name>A0AAW0MNU2_9GOBI</name>
<dbReference type="Pfam" id="PF13843">
    <property type="entry name" value="DDE_Tnp_1_7"/>
    <property type="match status" value="1"/>
</dbReference>
<protein>
    <recommendedName>
        <fullName evidence="2">PiggyBac transposable element-derived protein domain-containing protein</fullName>
    </recommendedName>
</protein>
<dbReference type="AlphaFoldDB" id="A0AAW0MNU2"/>
<accession>A0AAW0MNU2</accession>
<dbReference type="InterPro" id="IPR029526">
    <property type="entry name" value="PGBD"/>
</dbReference>
<feature type="region of interest" description="Disordered" evidence="1">
    <location>
        <begin position="334"/>
        <end position="382"/>
    </location>
</feature>
<comment type="caution">
    <text evidence="3">The sequence shown here is derived from an EMBL/GenBank/DDBJ whole genome shotgun (WGS) entry which is preliminary data.</text>
</comment>
<dbReference type="PANTHER" id="PTHR46599">
    <property type="entry name" value="PIGGYBAC TRANSPOSABLE ELEMENT-DERIVED PROTEIN 4"/>
    <property type="match status" value="1"/>
</dbReference>
<evidence type="ECO:0000259" key="2">
    <source>
        <dbReference type="Pfam" id="PF13843"/>
    </source>
</evidence>